<feature type="transmembrane region" description="Helical" evidence="6">
    <location>
        <begin position="242"/>
        <end position="259"/>
    </location>
</feature>
<protein>
    <submittedName>
        <fullName evidence="8">EamA family transporter</fullName>
    </submittedName>
</protein>
<evidence type="ECO:0000256" key="6">
    <source>
        <dbReference type="SAM" id="Phobius"/>
    </source>
</evidence>
<feature type="transmembrane region" description="Helical" evidence="6">
    <location>
        <begin position="148"/>
        <end position="166"/>
    </location>
</feature>
<dbReference type="OrthoDB" id="2352272at2"/>
<keyword evidence="9" id="KW-1185">Reference proteome</keyword>
<evidence type="ECO:0000259" key="7">
    <source>
        <dbReference type="Pfam" id="PF00892"/>
    </source>
</evidence>
<keyword evidence="3 6" id="KW-0812">Transmembrane</keyword>
<feature type="domain" description="EamA" evidence="7">
    <location>
        <begin position="3"/>
        <end position="134"/>
    </location>
</feature>
<feature type="domain" description="EamA" evidence="7">
    <location>
        <begin position="149"/>
        <end position="284"/>
    </location>
</feature>
<keyword evidence="5 6" id="KW-0472">Membrane</keyword>
<feature type="transmembrane region" description="Helical" evidence="6">
    <location>
        <begin position="186"/>
        <end position="205"/>
    </location>
</feature>
<feature type="transmembrane region" description="Helical" evidence="6">
    <location>
        <begin position="211"/>
        <end position="230"/>
    </location>
</feature>
<evidence type="ECO:0000256" key="2">
    <source>
        <dbReference type="ARBA" id="ARBA00007362"/>
    </source>
</evidence>
<feature type="transmembrane region" description="Helical" evidence="6">
    <location>
        <begin position="62"/>
        <end position="83"/>
    </location>
</feature>
<dbReference type="InterPro" id="IPR000620">
    <property type="entry name" value="EamA_dom"/>
</dbReference>
<evidence type="ECO:0000256" key="1">
    <source>
        <dbReference type="ARBA" id="ARBA00004141"/>
    </source>
</evidence>
<evidence type="ECO:0000313" key="9">
    <source>
        <dbReference type="Proteomes" id="UP000253303"/>
    </source>
</evidence>
<evidence type="ECO:0000313" key="8">
    <source>
        <dbReference type="EMBL" id="RBQ16381.1"/>
    </source>
</evidence>
<organism evidence="8 9">
    <name type="scientific">Spongiactinospora rosea</name>
    <dbReference type="NCBI Taxonomy" id="2248750"/>
    <lineage>
        <taxon>Bacteria</taxon>
        <taxon>Bacillati</taxon>
        <taxon>Actinomycetota</taxon>
        <taxon>Actinomycetes</taxon>
        <taxon>Streptosporangiales</taxon>
        <taxon>Streptosporangiaceae</taxon>
        <taxon>Spongiactinospora</taxon>
    </lineage>
</organism>
<sequence>MGALLYGFVILIWGLTWIAIKYQLGEVPMAASICYRSAAAALLLFAYLALRRRRLRFGLRDHVRMAAIGTLMFSVNYLFVYAAEQHISSGLVALVFAMTLPLNVVNSAIFLRRPIGRMVALGAVVGLGGMALVFWADLSAFDLTGGTTLGVAQVFAGAMCFSLGNVVSDRAQAAGVPIVQTEAYGLLYGAALLAVIAALTTGFGFDLSVPYVSSLGYLVVFGSVIGFGLYLTIIGRIGAQRAGYVTVLFPVVALLASTILEGYVWTWYALAGTVLIVAGNALINTRPEVLKSLLRHRREPLRRR</sequence>
<feature type="transmembrane region" description="Helical" evidence="6">
    <location>
        <begin position="30"/>
        <end position="50"/>
    </location>
</feature>
<evidence type="ECO:0000256" key="5">
    <source>
        <dbReference type="ARBA" id="ARBA00023136"/>
    </source>
</evidence>
<dbReference type="GO" id="GO:0016020">
    <property type="term" value="C:membrane"/>
    <property type="evidence" value="ECO:0007669"/>
    <property type="project" value="UniProtKB-SubCell"/>
</dbReference>
<feature type="transmembrane region" description="Helical" evidence="6">
    <location>
        <begin position="89"/>
        <end position="111"/>
    </location>
</feature>
<dbReference type="InterPro" id="IPR050638">
    <property type="entry name" value="AA-Vitamin_Transporters"/>
</dbReference>
<evidence type="ECO:0000256" key="4">
    <source>
        <dbReference type="ARBA" id="ARBA00022989"/>
    </source>
</evidence>
<comment type="subcellular location">
    <subcellularLocation>
        <location evidence="1">Membrane</location>
        <topology evidence="1">Multi-pass membrane protein</topology>
    </subcellularLocation>
</comment>
<dbReference type="PANTHER" id="PTHR32322:SF2">
    <property type="entry name" value="EAMA DOMAIN-CONTAINING PROTEIN"/>
    <property type="match status" value="1"/>
</dbReference>
<feature type="transmembrane region" description="Helical" evidence="6">
    <location>
        <begin position="5"/>
        <end position="24"/>
    </location>
</feature>
<dbReference type="InterPro" id="IPR037185">
    <property type="entry name" value="EmrE-like"/>
</dbReference>
<feature type="transmembrane region" description="Helical" evidence="6">
    <location>
        <begin position="118"/>
        <end position="136"/>
    </location>
</feature>
<feature type="transmembrane region" description="Helical" evidence="6">
    <location>
        <begin position="265"/>
        <end position="283"/>
    </location>
</feature>
<name>A0A366LR45_9ACTN</name>
<accession>A0A366LR45</accession>
<dbReference type="Pfam" id="PF00892">
    <property type="entry name" value="EamA"/>
    <property type="match status" value="2"/>
</dbReference>
<dbReference type="AlphaFoldDB" id="A0A366LR45"/>
<reference evidence="8 9" key="1">
    <citation type="submission" date="2018-06" db="EMBL/GenBank/DDBJ databases">
        <title>Sphaerisporangium craniellae sp. nov., isolated from a marine sponge in the South China Sea.</title>
        <authorList>
            <person name="Li L."/>
        </authorList>
    </citation>
    <scope>NUCLEOTIDE SEQUENCE [LARGE SCALE GENOMIC DNA]</scope>
    <source>
        <strain evidence="8 9">LHW63015</strain>
    </source>
</reference>
<proteinExistence type="inferred from homology"/>
<comment type="caution">
    <text evidence="8">The sequence shown here is derived from an EMBL/GenBank/DDBJ whole genome shotgun (WGS) entry which is preliminary data.</text>
</comment>
<dbReference type="PANTHER" id="PTHR32322">
    <property type="entry name" value="INNER MEMBRANE TRANSPORTER"/>
    <property type="match status" value="1"/>
</dbReference>
<gene>
    <name evidence="8" type="ORF">DP939_30980</name>
</gene>
<dbReference type="RefSeq" id="WP_113984361.1">
    <property type="nucleotide sequence ID" value="NZ_QMEY01000017.1"/>
</dbReference>
<dbReference type="SUPFAM" id="SSF103481">
    <property type="entry name" value="Multidrug resistance efflux transporter EmrE"/>
    <property type="match status" value="2"/>
</dbReference>
<dbReference type="Proteomes" id="UP000253303">
    <property type="component" value="Unassembled WGS sequence"/>
</dbReference>
<comment type="similarity">
    <text evidence="2">Belongs to the EamA transporter family.</text>
</comment>
<dbReference type="EMBL" id="QMEY01000017">
    <property type="protein sequence ID" value="RBQ16381.1"/>
    <property type="molecule type" value="Genomic_DNA"/>
</dbReference>
<evidence type="ECO:0000256" key="3">
    <source>
        <dbReference type="ARBA" id="ARBA00022692"/>
    </source>
</evidence>
<keyword evidence="4 6" id="KW-1133">Transmembrane helix</keyword>